<dbReference type="Proteomes" id="UP000886829">
    <property type="component" value="Unassembled WGS sequence"/>
</dbReference>
<comment type="caution">
    <text evidence="1">The sequence shown here is derived from an EMBL/GenBank/DDBJ whole genome shotgun (WGS) entry which is preliminary data.</text>
</comment>
<organism evidence="1 2">
    <name type="scientific">Candidatus Anaerobiospirillum pullistercoris</name>
    <dbReference type="NCBI Taxonomy" id="2838452"/>
    <lineage>
        <taxon>Bacteria</taxon>
        <taxon>Pseudomonadati</taxon>
        <taxon>Pseudomonadota</taxon>
        <taxon>Gammaproteobacteria</taxon>
        <taxon>Aeromonadales</taxon>
        <taxon>Succinivibrionaceae</taxon>
        <taxon>Anaerobiospirillum</taxon>
    </lineage>
</organism>
<name>A0A9D1WEG7_9GAMM</name>
<dbReference type="EMBL" id="DXEV01000189">
    <property type="protein sequence ID" value="HIX57696.1"/>
    <property type="molecule type" value="Genomic_DNA"/>
</dbReference>
<accession>A0A9D1WEG7</accession>
<sequence length="231" mass="25005">MFIADNGMASEVSKCCVDWLGTDQQVLLVPIDVAYLITMVFGHYPAEVYVQEALEKAAECDFKVSDVSFMAQGQMGSACFHVKFLGLTAEVNHGEVGALCDNDSVTEASHGEQIDDAFRISAAPSDAITSTSVVDSSAEIKSAHKEVKSRVWRAVERYMYRKGGKPRFKSSVRGFNTISGTCPSDIVFNIADLDPSGPQIASSRANKDVFPLAKSCSRACFCAPFYLLLCG</sequence>
<proteinExistence type="predicted"/>
<dbReference type="AlphaFoldDB" id="A0A9D1WEG7"/>
<gene>
    <name evidence="1" type="ORF">H9850_09545</name>
</gene>
<reference evidence="1" key="1">
    <citation type="journal article" date="2021" name="PeerJ">
        <title>Extensive microbial diversity within the chicken gut microbiome revealed by metagenomics and culture.</title>
        <authorList>
            <person name="Gilroy R."/>
            <person name="Ravi A."/>
            <person name="Getino M."/>
            <person name="Pursley I."/>
            <person name="Horton D.L."/>
            <person name="Alikhan N.F."/>
            <person name="Baker D."/>
            <person name="Gharbi K."/>
            <person name="Hall N."/>
            <person name="Watson M."/>
            <person name="Adriaenssens E.M."/>
            <person name="Foster-Nyarko E."/>
            <person name="Jarju S."/>
            <person name="Secka A."/>
            <person name="Antonio M."/>
            <person name="Oren A."/>
            <person name="Chaudhuri R.R."/>
            <person name="La Ragione R."/>
            <person name="Hildebrand F."/>
            <person name="Pallen M.J."/>
        </authorList>
    </citation>
    <scope>NUCLEOTIDE SEQUENCE</scope>
    <source>
        <strain evidence="1">USASDec5-558</strain>
    </source>
</reference>
<protein>
    <submittedName>
        <fullName evidence="1">Uncharacterized protein</fullName>
    </submittedName>
</protein>
<evidence type="ECO:0000313" key="1">
    <source>
        <dbReference type="EMBL" id="HIX57696.1"/>
    </source>
</evidence>
<evidence type="ECO:0000313" key="2">
    <source>
        <dbReference type="Proteomes" id="UP000886829"/>
    </source>
</evidence>
<reference evidence="1" key="2">
    <citation type="submission" date="2021-04" db="EMBL/GenBank/DDBJ databases">
        <authorList>
            <person name="Gilroy R."/>
        </authorList>
    </citation>
    <scope>NUCLEOTIDE SEQUENCE</scope>
    <source>
        <strain evidence="1">USASDec5-558</strain>
    </source>
</reference>